<dbReference type="EMBL" id="JBEDUW010000005">
    <property type="protein sequence ID" value="KAK9928370.1"/>
    <property type="molecule type" value="Genomic_DNA"/>
</dbReference>
<dbReference type="GO" id="GO:0005524">
    <property type="term" value="F:ATP binding"/>
    <property type="evidence" value="ECO:0007669"/>
    <property type="project" value="InterPro"/>
</dbReference>
<dbReference type="PANTHER" id="PTHR10367:SF17">
    <property type="entry name" value="MRNA-CAPPING ENZYME"/>
    <property type="match status" value="1"/>
</dbReference>
<dbReference type="AlphaFoldDB" id="A0AAW1WU66"/>
<dbReference type="Pfam" id="PF01331">
    <property type="entry name" value="mRNA_cap_enzyme"/>
    <property type="match status" value="1"/>
</dbReference>
<evidence type="ECO:0000259" key="1">
    <source>
        <dbReference type="Pfam" id="PF01331"/>
    </source>
</evidence>
<protein>
    <recommendedName>
        <fullName evidence="1">mRNA capping enzyme adenylation domain-containing protein</fullName>
    </recommendedName>
</protein>
<accession>A0AAW1WU66</accession>
<evidence type="ECO:0000313" key="2">
    <source>
        <dbReference type="EMBL" id="KAK9928370.1"/>
    </source>
</evidence>
<dbReference type="InterPro" id="IPR051029">
    <property type="entry name" value="mRNA_Capping_Enz/RNA_Phosphat"/>
</dbReference>
<dbReference type="Proteomes" id="UP001457282">
    <property type="component" value="Unassembled WGS sequence"/>
</dbReference>
<dbReference type="InterPro" id="IPR001339">
    <property type="entry name" value="mRNA_cap_enzyme_adenylation"/>
</dbReference>
<dbReference type="GO" id="GO:0006370">
    <property type="term" value="P:7-methylguanosine mRNA capping"/>
    <property type="evidence" value="ECO:0007669"/>
    <property type="project" value="InterPro"/>
</dbReference>
<dbReference type="SUPFAM" id="SSF56091">
    <property type="entry name" value="DNA ligase/mRNA capping enzyme, catalytic domain"/>
    <property type="match status" value="1"/>
</dbReference>
<gene>
    <name evidence="2" type="ORF">M0R45_025507</name>
</gene>
<evidence type="ECO:0000313" key="3">
    <source>
        <dbReference type="Proteomes" id="UP001457282"/>
    </source>
</evidence>
<dbReference type="GO" id="GO:0004484">
    <property type="term" value="F:mRNA guanylyltransferase activity"/>
    <property type="evidence" value="ECO:0007669"/>
    <property type="project" value="InterPro"/>
</dbReference>
<organism evidence="2 3">
    <name type="scientific">Rubus argutus</name>
    <name type="common">Southern blackberry</name>
    <dbReference type="NCBI Taxonomy" id="59490"/>
    <lineage>
        <taxon>Eukaryota</taxon>
        <taxon>Viridiplantae</taxon>
        <taxon>Streptophyta</taxon>
        <taxon>Embryophyta</taxon>
        <taxon>Tracheophyta</taxon>
        <taxon>Spermatophyta</taxon>
        <taxon>Magnoliopsida</taxon>
        <taxon>eudicotyledons</taxon>
        <taxon>Gunneridae</taxon>
        <taxon>Pentapetalae</taxon>
        <taxon>rosids</taxon>
        <taxon>fabids</taxon>
        <taxon>Rosales</taxon>
        <taxon>Rosaceae</taxon>
        <taxon>Rosoideae</taxon>
        <taxon>Rosoideae incertae sedis</taxon>
        <taxon>Rubus</taxon>
    </lineage>
</organism>
<dbReference type="Gene3D" id="3.30.470.30">
    <property type="entry name" value="DNA ligase/mRNA capping enzyme"/>
    <property type="match status" value="1"/>
</dbReference>
<comment type="caution">
    <text evidence="2">The sequence shown here is derived from an EMBL/GenBank/DDBJ whole genome shotgun (WGS) entry which is preliminary data.</text>
</comment>
<feature type="domain" description="mRNA capping enzyme adenylation" evidence="1">
    <location>
        <begin position="2"/>
        <end position="96"/>
    </location>
</feature>
<dbReference type="PANTHER" id="PTHR10367">
    <property type="entry name" value="MRNA-CAPPING ENZYME"/>
    <property type="match status" value="1"/>
</dbReference>
<name>A0AAW1WU66_RUBAR</name>
<proteinExistence type="predicted"/>
<sequence length="193" mass="22861">MRFPCIRTKVNGVAEKSIHHYTLLDWEMVIDTLPGSQKKQRRYLIYDNDMMAINNSSVVQWPFHERWKTIAKEVIEPARNHQCRNNPDYRYDLEPFKGWDDQYVMGTHEGLPKWKFPAINSVDFLFEVGGDGRQLLFLYEHGKKKLMEGNRVAFKEDNITEGDLLNEIEKIIRLPMHVDREPKTKQATPERNK</sequence>
<reference evidence="2 3" key="1">
    <citation type="journal article" date="2023" name="G3 (Bethesda)">
        <title>A chromosome-length genome assembly and annotation of blackberry (Rubus argutus, cv. 'Hillquist').</title>
        <authorList>
            <person name="Bruna T."/>
            <person name="Aryal R."/>
            <person name="Dudchenko O."/>
            <person name="Sargent D.J."/>
            <person name="Mead D."/>
            <person name="Buti M."/>
            <person name="Cavallini A."/>
            <person name="Hytonen T."/>
            <person name="Andres J."/>
            <person name="Pham M."/>
            <person name="Weisz D."/>
            <person name="Mascagni F."/>
            <person name="Usai G."/>
            <person name="Natali L."/>
            <person name="Bassil N."/>
            <person name="Fernandez G.E."/>
            <person name="Lomsadze A."/>
            <person name="Armour M."/>
            <person name="Olukolu B."/>
            <person name="Poorten T."/>
            <person name="Britton C."/>
            <person name="Davik J."/>
            <person name="Ashrafi H."/>
            <person name="Aiden E.L."/>
            <person name="Borodovsky M."/>
            <person name="Worthington M."/>
        </authorList>
    </citation>
    <scope>NUCLEOTIDE SEQUENCE [LARGE SCALE GENOMIC DNA]</scope>
    <source>
        <strain evidence="2">PI 553951</strain>
    </source>
</reference>
<keyword evidence="3" id="KW-1185">Reference proteome</keyword>